<sequence length="608" mass="66925">MRRTRLSPAAELFGDGWSRIRGRRAGGGAGGSPGSPEGSLLSGRRAQMARAARGHSPAIFKAIRKGGCHSRAELGRQLNYLTTKSAFILDSRGEFDGRRALGPAEIKAVTRRFADQWDPTRHPKLGHTSHLLISFPIGTKPEHVREVARDLCVQFFQGEGAHFDFLVAVHTDRAHPHAHIVLNRRSKDGEVFFLKRGHHFNYQAFREAMVEHGDRHGLRLQAARRLDRGVLTYTPRSIEVQRAREEGRAPVERPRLGSDLDRALQRIALARSTYRELAVEASRSGFEEVSNALLRAGAILARGGHILPQGGLYMADDQDSFDTLVREFSQGVRAVESRIAAAAPAERPRMEQQLHEVLASVSHMNPLGRDSASLREAPSPDGLYSRANIDRAALERLDAPQVTATLDAALHGTGLSATEVLARLQVGADSAALEHHWLARDARVLAQAQGLDPEKEEDFDRALDRLEETQAKVTDSLTAAGVLRHGAQSVTAVDRGDPLEAVVLRLRDERASTPAFVRREDAQAFRNEIEHSLTPDQIERLAQGETEVLADLAEDPLDQLLLAKAYAESQEGTPRPAIHARLIDAISDAQIDAQRLRQVSNYRGPIHG</sequence>
<dbReference type="AlphaFoldDB" id="A0A5C4MNJ7"/>
<feature type="domain" description="MobA/VirD2-like nuclease" evidence="2">
    <location>
        <begin position="112"/>
        <end position="218"/>
    </location>
</feature>
<dbReference type="Proteomes" id="UP000305887">
    <property type="component" value="Unassembled WGS sequence"/>
</dbReference>
<organism evidence="3 4">
    <name type="scientific">Rubellimicrobium rubrum</name>
    <dbReference type="NCBI Taxonomy" id="2585369"/>
    <lineage>
        <taxon>Bacteria</taxon>
        <taxon>Pseudomonadati</taxon>
        <taxon>Pseudomonadota</taxon>
        <taxon>Alphaproteobacteria</taxon>
        <taxon>Rhodobacterales</taxon>
        <taxon>Roseobacteraceae</taxon>
        <taxon>Rubellimicrobium</taxon>
    </lineage>
</organism>
<comment type="caution">
    <text evidence="3">The sequence shown here is derived from an EMBL/GenBank/DDBJ whole genome shotgun (WGS) entry which is preliminary data.</text>
</comment>
<protein>
    <recommendedName>
        <fullName evidence="2">MobA/VirD2-like nuclease domain-containing protein</fullName>
    </recommendedName>
</protein>
<accession>A0A5C4MNJ7</accession>
<feature type="compositionally biased region" description="Low complexity" evidence="1">
    <location>
        <begin position="34"/>
        <end position="43"/>
    </location>
</feature>
<dbReference type="Pfam" id="PF03432">
    <property type="entry name" value="Relaxase"/>
    <property type="match status" value="1"/>
</dbReference>
<dbReference type="InterPro" id="IPR005094">
    <property type="entry name" value="Endonuclease_MobA/VirD2"/>
</dbReference>
<proteinExistence type="predicted"/>
<evidence type="ECO:0000313" key="3">
    <source>
        <dbReference type="EMBL" id="TNC46181.1"/>
    </source>
</evidence>
<evidence type="ECO:0000259" key="2">
    <source>
        <dbReference type="Pfam" id="PF03432"/>
    </source>
</evidence>
<reference evidence="3 4" key="1">
    <citation type="submission" date="2019-06" db="EMBL/GenBank/DDBJ databases">
        <title>YIM 131921 draft genome.</title>
        <authorList>
            <person name="Jiang L."/>
        </authorList>
    </citation>
    <scope>NUCLEOTIDE SEQUENCE [LARGE SCALE GENOMIC DNA]</scope>
    <source>
        <strain evidence="3 4">YIM 131921</strain>
    </source>
</reference>
<dbReference type="OrthoDB" id="98563at2"/>
<name>A0A5C4MNJ7_9RHOB</name>
<keyword evidence="4" id="KW-1185">Reference proteome</keyword>
<evidence type="ECO:0000313" key="4">
    <source>
        <dbReference type="Proteomes" id="UP000305887"/>
    </source>
</evidence>
<gene>
    <name evidence="3" type="ORF">FHG66_19400</name>
</gene>
<feature type="region of interest" description="Disordered" evidence="1">
    <location>
        <begin position="22"/>
        <end position="43"/>
    </location>
</feature>
<evidence type="ECO:0000256" key="1">
    <source>
        <dbReference type="SAM" id="MobiDB-lite"/>
    </source>
</evidence>
<dbReference type="EMBL" id="VDFU01000040">
    <property type="protein sequence ID" value="TNC46181.1"/>
    <property type="molecule type" value="Genomic_DNA"/>
</dbReference>
<dbReference type="RefSeq" id="WP_139078701.1">
    <property type="nucleotide sequence ID" value="NZ_VDFU01000040.1"/>
</dbReference>